<evidence type="ECO:0000313" key="2">
    <source>
        <dbReference type="Proteomes" id="UP000595814"/>
    </source>
</evidence>
<dbReference type="EMBL" id="CP066744">
    <property type="protein sequence ID" value="QQK08869.1"/>
    <property type="molecule type" value="Genomic_DNA"/>
</dbReference>
<gene>
    <name evidence="1" type="ORF">JFY71_04865</name>
</gene>
<reference evidence="1 2" key="1">
    <citation type="journal article" date="2022" name="Int. J. Syst. Evol. Microbiol.">
        <title>Miniphocaeibacter halophilus sp. nov., an ammonium-tolerant acetate-producing bacterium isolated from a biogas system.</title>
        <authorList>
            <person name="Schnurer A."/>
            <person name="Singh A."/>
            <person name="Bi S."/>
            <person name="Qiao W."/>
            <person name="Westerholm M."/>
        </authorList>
    </citation>
    <scope>NUCLEOTIDE SEQUENCE [LARGE SCALE GENOMIC DNA]</scope>
    <source>
        <strain evidence="1 2">AMB_01</strain>
    </source>
</reference>
<dbReference type="Proteomes" id="UP000595814">
    <property type="component" value="Chromosome"/>
</dbReference>
<name>A0AC61N196_9FIRM</name>
<keyword evidence="2" id="KW-1185">Reference proteome</keyword>
<evidence type="ECO:0000313" key="1">
    <source>
        <dbReference type="EMBL" id="QQK08869.1"/>
    </source>
</evidence>
<accession>A0AC61N196</accession>
<protein>
    <submittedName>
        <fullName evidence="1">Glutamate--cysteine ligase</fullName>
    </submittedName>
</protein>
<sequence>MKKQEKIKKIADYIKAGEKKLEDFTIGVEMENFIINKDDLKTVSYYGENGVGETLEYLTTKGFIPYKEGEYVLGLEKGDLTISTEPGSQFEVAIKSNTDIKNLENKFKCFFNELVPYLNSKNQVLVSLGYHPNMKIDEIKILPKKRYDYMYDYFKNKGNMAHNMMKGTASLQVTIDYLNEDDFRRKYFLANVLTPIFYGLFDNTYIFEKEPLEIYTIRQKIWENTDKERSGLFDIAFDESISYEKYAEKILNTPPIFIEKNGEYIYTKNRTLEDIADEYQLDESLIFQALSIVFPDVRVKTYIEMRMFDSIPYPLNFAAVALIKGLFYNDNNLKEMCKMSKGTSYKEAIEGKEEVQKHGINAVYLNKTILEHGKFLIELASKGLDEDERNYLKPLKTLIDSGKTPRDKFEEIYIKEGLNTAVNSVVLKMEN</sequence>
<keyword evidence="1" id="KW-0436">Ligase</keyword>
<proteinExistence type="predicted"/>
<organism evidence="1 2">
    <name type="scientific">Miniphocaeibacter halophilus</name>
    <dbReference type="NCBI Taxonomy" id="2931922"/>
    <lineage>
        <taxon>Bacteria</taxon>
        <taxon>Bacillati</taxon>
        <taxon>Bacillota</taxon>
        <taxon>Tissierellia</taxon>
        <taxon>Tissierellales</taxon>
        <taxon>Peptoniphilaceae</taxon>
        <taxon>Miniphocaeibacter</taxon>
    </lineage>
</organism>